<name>A0A4Y2IX37_ARAVE</name>
<gene>
    <name evidence="1" type="ORF">AVEN_440_1</name>
</gene>
<keyword evidence="2" id="KW-1185">Reference proteome</keyword>
<dbReference type="AlphaFoldDB" id="A0A4Y2IX37"/>
<dbReference type="EMBL" id="BGPR01002996">
    <property type="protein sequence ID" value="GBM82235.1"/>
    <property type="molecule type" value="Genomic_DNA"/>
</dbReference>
<accession>A0A4Y2IX37</accession>
<proteinExistence type="predicted"/>
<organism evidence="1 2">
    <name type="scientific">Araneus ventricosus</name>
    <name type="common">Orbweaver spider</name>
    <name type="synonym">Epeira ventricosa</name>
    <dbReference type="NCBI Taxonomy" id="182803"/>
    <lineage>
        <taxon>Eukaryota</taxon>
        <taxon>Metazoa</taxon>
        <taxon>Ecdysozoa</taxon>
        <taxon>Arthropoda</taxon>
        <taxon>Chelicerata</taxon>
        <taxon>Arachnida</taxon>
        <taxon>Araneae</taxon>
        <taxon>Araneomorphae</taxon>
        <taxon>Entelegynae</taxon>
        <taxon>Araneoidea</taxon>
        <taxon>Araneidae</taxon>
        <taxon>Araneus</taxon>
    </lineage>
</organism>
<protein>
    <submittedName>
        <fullName evidence="1">Uncharacterized protein</fullName>
    </submittedName>
</protein>
<sequence length="102" mass="11682">MNWTLSTWMAIYPTTPPPVHGKGLWLARIIGPPTALISYLPSKEATRLRPAFVAVKGKFLDRLSRCERVNVWRNELSKYHLKTQILGKKVESSFPNFQDTGR</sequence>
<comment type="caution">
    <text evidence="1">The sequence shown here is derived from an EMBL/GenBank/DDBJ whole genome shotgun (WGS) entry which is preliminary data.</text>
</comment>
<dbReference type="Proteomes" id="UP000499080">
    <property type="component" value="Unassembled WGS sequence"/>
</dbReference>
<reference evidence="1 2" key="1">
    <citation type="journal article" date="2019" name="Sci. Rep.">
        <title>Orb-weaving spider Araneus ventricosus genome elucidates the spidroin gene catalogue.</title>
        <authorList>
            <person name="Kono N."/>
            <person name="Nakamura H."/>
            <person name="Ohtoshi R."/>
            <person name="Moran D.A.P."/>
            <person name="Shinohara A."/>
            <person name="Yoshida Y."/>
            <person name="Fujiwara M."/>
            <person name="Mori M."/>
            <person name="Tomita M."/>
            <person name="Arakawa K."/>
        </authorList>
    </citation>
    <scope>NUCLEOTIDE SEQUENCE [LARGE SCALE GENOMIC DNA]</scope>
</reference>
<evidence type="ECO:0000313" key="2">
    <source>
        <dbReference type="Proteomes" id="UP000499080"/>
    </source>
</evidence>
<evidence type="ECO:0000313" key="1">
    <source>
        <dbReference type="EMBL" id="GBM82235.1"/>
    </source>
</evidence>